<accession>A0A2R5GGY5</accession>
<dbReference type="GO" id="GO:0050660">
    <property type="term" value="F:flavin adenine dinucleotide binding"/>
    <property type="evidence" value="ECO:0007669"/>
    <property type="project" value="TreeGrafter"/>
</dbReference>
<reference evidence="7 8" key="1">
    <citation type="submission" date="2017-12" db="EMBL/GenBank/DDBJ databases">
        <title>Sequencing, de novo assembly and annotation of complete genome of a new Thraustochytrid species, strain FCC1311.</title>
        <authorList>
            <person name="Sedici K."/>
            <person name="Godart F."/>
            <person name="Aiese Cigliano R."/>
            <person name="Sanseverino W."/>
            <person name="Barakat M."/>
            <person name="Ortet P."/>
            <person name="Marechal E."/>
            <person name="Cagnac O."/>
            <person name="Amato A."/>
        </authorList>
    </citation>
    <scope>NUCLEOTIDE SEQUENCE [LARGE SCALE GENOMIC DNA]</scope>
</reference>
<dbReference type="PANTHER" id="PTHR21197">
    <property type="entry name" value="UDP-GALACTOPYRANOSE MUTASE"/>
    <property type="match status" value="1"/>
</dbReference>
<gene>
    <name evidence="7" type="ORF">FCC1311_052402</name>
</gene>
<comment type="similarity">
    <text evidence="2">Belongs to the UDP-galactopyranose/dTDP-fucopyranose mutase family.</text>
</comment>
<evidence type="ECO:0000313" key="8">
    <source>
        <dbReference type="Proteomes" id="UP000241890"/>
    </source>
</evidence>
<dbReference type="InterPro" id="IPR015899">
    <property type="entry name" value="UDP-GalPyranose_mutase_C"/>
</dbReference>
<dbReference type="Pfam" id="PF03275">
    <property type="entry name" value="GLF"/>
    <property type="match status" value="1"/>
</dbReference>
<evidence type="ECO:0000259" key="6">
    <source>
        <dbReference type="Pfam" id="PF03275"/>
    </source>
</evidence>
<keyword evidence="8" id="KW-1185">Reference proteome</keyword>
<evidence type="ECO:0000256" key="4">
    <source>
        <dbReference type="ARBA" id="ARBA00022827"/>
    </source>
</evidence>
<evidence type="ECO:0000256" key="1">
    <source>
        <dbReference type="ARBA" id="ARBA00001974"/>
    </source>
</evidence>
<evidence type="ECO:0000256" key="5">
    <source>
        <dbReference type="ARBA" id="ARBA00023235"/>
    </source>
</evidence>
<dbReference type="OrthoDB" id="7777654at2759"/>
<dbReference type="GO" id="GO:0008767">
    <property type="term" value="F:UDP-galactopyranose mutase activity"/>
    <property type="evidence" value="ECO:0007669"/>
    <property type="project" value="InterPro"/>
</dbReference>
<dbReference type="NCBIfam" id="TIGR00031">
    <property type="entry name" value="UDP-GALP_mutase"/>
    <property type="match status" value="1"/>
</dbReference>
<keyword evidence="4" id="KW-0274">FAD</keyword>
<comment type="cofactor">
    <cofactor evidence="1">
        <name>FAD</name>
        <dbReference type="ChEBI" id="CHEBI:57692"/>
    </cofactor>
</comment>
<dbReference type="SUPFAM" id="SSF54373">
    <property type="entry name" value="FAD-linked reductases, C-terminal domain"/>
    <property type="match status" value="1"/>
</dbReference>
<protein>
    <submittedName>
        <fullName evidence="7">Amine oxidase flavin-containing A</fullName>
    </submittedName>
</protein>
<sequence>MAGFGVKEMMQPRAILVMLLLLGMAFLTVEMTQLDLTSNCGGVGAGSRLSSLRPPAYREAIVAQQLANQEPMSSLIPFMQRTDSVHEKTVDLASDHFPNVLAMQLEDLGHYDILIIGAGLSGTVLADLYARKHGKKVLIIERRPHIGGNCFDFREEETDILVNLYGAHLFHTGKEDVWKYVHRFSEWTPYEHRVVGRVDGKLVPIPVNIDTVNALLGEEIYSEDAMDAWLTHERRNSPVGEVDVSTAKNSREVGMGRVGERLYNKLFKEYTKKQWNVYPEELGPVVLSRIPVRNDWDDRYFPNDKHQALPADGYTRWFEEALDHPNIRVFTSTDYFESLKLHGFAKLKFEKTFFTGQIDQYFRNIKGSKLKPLQYRSIKFETIVRDEPSVSQPAFVVNFPQFRDGNHTRTAEYKHMYHQDSQSSILIREYSTDIVDDAEPYYPFPTKENEEHFEQYRELAKSEETQHNVHFVGRLANYKYFNMDDAIQNALDLYVKIEGRKRLDAALAEAIIPSENEMTVHYVLTVRRNSPGLKFLSDICRLPTWSLTASMPMKNVIFVYNMDRSRDGIIDAQVNEALASAGCQHDTRLGKGLFIRNVASTNDVELNWLEHFSAHSFAFGDANVFLDADVSSDAIAQIPRALTLQAEHLFAKKRTRASQPLVFKNDIRIATMPTSAERWTLASKFSLLPSQQENLLHALPLREDGLTFGSKPMSARKIASKLFPNSQRTQACPFMAPEAFVATDAAIRRMLSIHRTTMYDDFIPAMRADRNSMHRAVLRENWYCLFFRF</sequence>
<dbReference type="Pfam" id="PF13450">
    <property type="entry name" value="NAD_binding_8"/>
    <property type="match status" value="1"/>
</dbReference>
<dbReference type="EMBL" id="BEYU01000052">
    <property type="protein sequence ID" value="GBG29018.1"/>
    <property type="molecule type" value="Genomic_DNA"/>
</dbReference>
<dbReference type="Proteomes" id="UP000241890">
    <property type="component" value="Unassembled WGS sequence"/>
</dbReference>
<evidence type="ECO:0000256" key="3">
    <source>
        <dbReference type="ARBA" id="ARBA00022630"/>
    </source>
</evidence>
<feature type="domain" description="UDP-galactopyranose mutase C-terminal" evidence="6">
    <location>
        <begin position="265"/>
        <end position="480"/>
    </location>
</feature>
<dbReference type="AlphaFoldDB" id="A0A2R5GGY5"/>
<dbReference type="InterPro" id="IPR004379">
    <property type="entry name" value="UDP-GALP_mutase"/>
</dbReference>
<dbReference type="InParanoid" id="A0A2R5GGY5"/>
<name>A0A2R5GGY5_9STRA</name>
<keyword evidence="3" id="KW-0285">Flavoprotein</keyword>
<dbReference type="Gene3D" id="3.40.50.720">
    <property type="entry name" value="NAD(P)-binding Rossmann-like Domain"/>
    <property type="match status" value="3"/>
</dbReference>
<dbReference type="PANTHER" id="PTHR21197:SF0">
    <property type="entry name" value="UDP-GALACTOPYRANOSE MUTASE"/>
    <property type="match status" value="1"/>
</dbReference>
<organism evidence="7 8">
    <name type="scientific">Hondaea fermentalgiana</name>
    <dbReference type="NCBI Taxonomy" id="2315210"/>
    <lineage>
        <taxon>Eukaryota</taxon>
        <taxon>Sar</taxon>
        <taxon>Stramenopiles</taxon>
        <taxon>Bigyra</taxon>
        <taxon>Labyrinthulomycetes</taxon>
        <taxon>Thraustochytrida</taxon>
        <taxon>Thraustochytriidae</taxon>
        <taxon>Hondaea</taxon>
    </lineage>
</organism>
<evidence type="ECO:0000256" key="2">
    <source>
        <dbReference type="ARBA" id="ARBA00009321"/>
    </source>
</evidence>
<dbReference type="SUPFAM" id="SSF51971">
    <property type="entry name" value="Nucleotide-binding domain"/>
    <property type="match status" value="1"/>
</dbReference>
<proteinExistence type="inferred from homology"/>
<evidence type="ECO:0000313" key="7">
    <source>
        <dbReference type="EMBL" id="GBG29018.1"/>
    </source>
</evidence>
<comment type="caution">
    <text evidence="7">The sequence shown here is derived from an EMBL/GenBank/DDBJ whole genome shotgun (WGS) entry which is preliminary data.</text>
</comment>
<keyword evidence="5" id="KW-0413">Isomerase</keyword>